<name>A0ABU4RH93_9FLAO</name>
<proteinExistence type="predicted"/>
<dbReference type="Proteomes" id="UP001273350">
    <property type="component" value="Unassembled WGS sequence"/>
</dbReference>
<comment type="caution">
    <text evidence="1">The sequence shown here is derived from an EMBL/GenBank/DDBJ whole genome shotgun (WGS) entry which is preliminary data.</text>
</comment>
<evidence type="ECO:0000313" key="2">
    <source>
        <dbReference type="Proteomes" id="UP001273350"/>
    </source>
</evidence>
<sequence length="47" mass="5326">MYCDRRLFQLFLYKGDHGVLSLESDGNDAHKNVLTETVLKTTPLQTG</sequence>
<organism evidence="1 2">
    <name type="scientific">Flavobacterium cupriresistens</name>
    <dbReference type="NCBI Taxonomy" id="2893885"/>
    <lineage>
        <taxon>Bacteria</taxon>
        <taxon>Pseudomonadati</taxon>
        <taxon>Bacteroidota</taxon>
        <taxon>Flavobacteriia</taxon>
        <taxon>Flavobacteriales</taxon>
        <taxon>Flavobacteriaceae</taxon>
        <taxon>Flavobacterium</taxon>
    </lineage>
</organism>
<reference evidence="1 2" key="1">
    <citation type="submission" date="2023-11" db="EMBL/GenBank/DDBJ databases">
        <title>Unpublished Manusciprt.</title>
        <authorList>
            <person name="Saticioglu I.B."/>
            <person name="Ay H."/>
            <person name="Ajmi N."/>
            <person name="Altun S."/>
            <person name="Duman M."/>
        </authorList>
    </citation>
    <scope>NUCLEOTIDE SEQUENCE [LARGE SCALE GENOMIC DNA]</scope>
    <source>
        <strain evidence="1 2">Fl-318</strain>
    </source>
</reference>
<gene>
    <name evidence="1" type="ORF">SGQ83_21580</name>
</gene>
<dbReference type="RefSeq" id="WP_230004815.1">
    <property type="nucleotide sequence ID" value="NZ_CP087134.1"/>
</dbReference>
<evidence type="ECO:0000313" key="1">
    <source>
        <dbReference type="EMBL" id="MDX6191954.1"/>
    </source>
</evidence>
<protein>
    <submittedName>
        <fullName evidence="1">Uncharacterized protein</fullName>
    </submittedName>
</protein>
<dbReference type="EMBL" id="JAWXVI010000014">
    <property type="protein sequence ID" value="MDX6191954.1"/>
    <property type="molecule type" value="Genomic_DNA"/>
</dbReference>
<accession>A0ABU4RH93</accession>
<keyword evidence="2" id="KW-1185">Reference proteome</keyword>